<dbReference type="EMBL" id="JAIWYP010000010">
    <property type="protein sequence ID" value="KAH3750497.1"/>
    <property type="molecule type" value="Genomic_DNA"/>
</dbReference>
<reference evidence="2" key="1">
    <citation type="journal article" date="2019" name="bioRxiv">
        <title>The Genome of the Zebra Mussel, Dreissena polymorpha: A Resource for Invasive Species Research.</title>
        <authorList>
            <person name="McCartney M.A."/>
            <person name="Auch B."/>
            <person name="Kono T."/>
            <person name="Mallez S."/>
            <person name="Zhang Y."/>
            <person name="Obille A."/>
            <person name="Becker A."/>
            <person name="Abrahante J.E."/>
            <person name="Garbe J."/>
            <person name="Badalamenti J.P."/>
            <person name="Herman A."/>
            <person name="Mangelson H."/>
            <person name="Liachko I."/>
            <person name="Sullivan S."/>
            <person name="Sone E.D."/>
            <person name="Koren S."/>
            <person name="Silverstein K.A.T."/>
            <person name="Beckman K.B."/>
            <person name="Gohl D.M."/>
        </authorList>
    </citation>
    <scope>NUCLEOTIDE SEQUENCE</scope>
    <source>
        <strain evidence="2">Duluth1</strain>
        <tissue evidence="2">Whole animal</tissue>
    </source>
</reference>
<accession>A0A9D4DIY1</accession>
<name>A0A9D4DIY1_DREPO</name>
<dbReference type="Proteomes" id="UP000828390">
    <property type="component" value="Unassembled WGS sequence"/>
</dbReference>
<gene>
    <name evidence="2" type="ORF">DPMN_185023</name>
</gene>
<sequence length="119" mass="13337">MAVCSNCKLHVLCQGSTLTFGATCPPENPEETLLPEMRRRIVYTTVWEAENYNGRGMGLGFGSLLASKKFKITKRKKESNIMESDMESDMDSDMESDMDSDMESDMESDMDSESKINGL</sequence>
<feature type="compositionally biased region" description="Acidic residues" evidence="1">
    <location>
        <begin position="84"/>
        <end position="111"/>
    </location>
</feature>
<evidence type="ECO:0000313" key="3">
    <source>
        <dbReference type="Proteomes" id="UP000828390"/>
    </source>
</evidence>
<evidence type="ECO:0000256" key="1">
    <source>
        <dbReference type="SAM" id="MobiDB-lite"/>
    </source>
</evidence>
<evidence type="ECO:0000313" key="2">
    <source>
        <dbReference type="EMBL" id="KAH3750497.1"/>
    </source>
</evidence>
<keyword evidence="3" id="KW-1185">Reference proteome</keyword>
<comment type="caution">
    <text evidence="2">The sequence shown here is derived from an EMBL/GenBank/DDBJ whole genome shotgun (WGS) entry which is preliminary data.</text>
</comment>
<organism evidence="2 3">
    <name type="scientific">Dreissena polymorpha</name>
    <name type="common">Zebra mussel</name>
    <name type="synonym">Mytilus polymorpha</name>
    <dbReference type="NCBI Taxonomy" id="45954"/>
    <lineage>
        <taxon>Eukaryota</taxon>
        <taxon>Metazoa</taxon>
        <taxon>Spiralia</taxon>
        <taxon>Lophotrochozoa</taxon>
        <taxon>Mollusca</taxon>
        <taxon>Bivalvia</taxon>
        <taxon>Autobranchia</taxon>
        <taxon>Heteroconchia</taxon>
        <taxon>Euheterodonta</taxon>
        <taxon>Imparidentia</taxon>
        <taxon>Neoheterodontei</taxon>
        <taxon>Myida</taxon>
        <taxon>Dreissenoidea</taxon>
        <taxon>Dreissenidae</taxon>
        <taxon>Dreissena</taxon>
    </lineage>
</organism>
<dbReference type="AlphaFoldDB" id="A0A9D4DIY1"/>
<proteinExistence type="predicted"/>
<feature type="region of interest" description="Disordered" evidence="1">
    <location>
        <begin position="76"/>
        <end position="119"/>
    </location>
</feature>
<reference evidence="2" key="2">
    <citation type="submission" date="2020-11" db="EMBL/GenBank/DDBJ databases">
        <authorList>
            <person name="McCartney M.A."/>
            <person name="Auch B."/>
            <person name="Kono T."/>
            <person name="Mallez S."/>
            <person name="Becker A."/>
            <person name="Gohl D.M."/>
            <person name="Silverstein K.A.T."/>
            <person name="Koren S."/>
            <person name="Bechman K.B."/>
            <person name="Herman A."/>
            <person name="Abrahante J.E."/>
            <person name="Garbe J."/>
        </authorList>
    </citation>
    <scope>NUCLEOTIDE SEQUENCE</scope>
    <source>
        <strain evidence="2">Duluth1</strain>
        <tissue evidence="2">Whole animal</tissue>
    </source>
</reference>
<protein>
    <submittedName>
        <fullName evidence="2">Uncharacterized protein</fullName>
    </submittedName>
</protein>